<gene>
    <name evidence="2" type="ORF">HMPREF9013_1407</name>
</gene>
<evidence type="ECO:0000313" key="3">
    <source>
        <dbReference type="Proteomes" id="UP000005017"/>
    </source>
</evidence>
<dbReference type="RefSeq" id="WP_006626324.1">
    <property type="nucleotide sequence ID" value="NZ_ADFR01000001.1"/>
</dbReference>
<keyword evidence="3" id="KW-1185">Reference proteome</keyword>
<dbReference type="AlphaFoldDB" id="D2MLQ3"/>
<sequence>MKKWFIRFNQVIALFVGLLATFLLIQWLVAPIYQIALSYSYSLIVSVELVHLIMLYFLNKAIDRQDGRIISQRFHLGRYVYLSLVLQAMILFIYYIIDVCWLESEFYFWNQKVSVLVLSCFGIYYLGKWYLNRFENYFLLWKDKKKSNQKGKEAFSLLIDRVDGSYIEGFLRGEIFQGEKVSLLDQLIEKDGEMTPTVLAQGTVEEILVQDQRRKFVKEEKVRLKICFDEPLTINTYQLLLGYLPKDRTKSEYVNGLLKEVQSRVTDYQYLHQLFCSFEKTDFYQLKYNGHLEQNTVLYDKVFIPATNAYLKSIYTSPKEAFRNQDLLELEGLKLTKVPFQEVLEQAKQDQMGIIINPFGTSRFVVDIQQFENQIRELSRVIRAMRGGNIK</sequence>
<keyword evidence="1" id="KW-1133">Transmembrane helix</keyword>
<evidence type="ECO:0000256" key="1">
    <source>
        <dbReference type="SAM" id="Phobius"/>
    </source>
</evidence>
<dbReference type="STRING" id="679192.HMPREF9013_1407"/>
<keyword evidence="1" id="KW-0812">Transmembrane</keyword>
<protein>
    <submittedName>
        <fullName evidence="2">Uncharacterized protein</fullName>
    </submittedName>
</protein>
<evidence type="ECO:0000313" key="2">
    <source>
        <dbReference type="EMBL" id="EFC06462.1"/>
    </source>
</evidence>
<name>D2MLQ3_9FIRM</name>
<feature type="transmembrane region" description="Helical" evidence="1">
    <location>
        <begin position="12"/>
        <end position="33"/>
    </location>
</feature>
<dbReference type="EMBL" id="ADFR01000001">
    <property type="protein sequence ID" value="EFC06462.1"/>
    <property type="molecule type" value="Genomic_DNA"/>
</dbReference>
<reference evidence="3" key="1">
    <citation type="submission" date="2009-12" db="EMBL/GenBank/DDBJ databases">
        <title>Sequence of Clostridiales genomosp. BVAB3 str. UPII9-5.</title>
        <authorList>
            <person name="Madupu R."/>
            <person name="Durkin A.S."/>
            <person name="Torralba M."/>
            <person name="Methe B."/>
            <person name="Sutton G.G."/>
            <person name="Strausberg R.L."/>
            <person name="Nelson K.E."/>
        </authorList>
    </citation>
    <scope>NUCLEOTIDE SEQUENCE [LARGE SCALE GENOMIC DNA]</scope>
    <source>
        <strain evidence="3">W1219</strain>
    </source>
</reference>
<comment type="caution">
    <text evidence="2">The sequence shown here is derived from an EMBL/GenBank/DDBJ whole genome shotgun (WGS) entry which is preliminary data.</text>
</comment>
<accession>D2MLQ3</accession>
<feature type="transmembrane region" description="Helical" evidence="1">
    <location>
        <begin position="79"/>
        <end position="97"/>
    </location>
</feature>
<keyword evidence="1" id="KW-0472">Membrane</keyword>
<proteinExistence type="predicted"/>
<feature type="transmembrane region" description="Helical" evidence="1">
    <location>
        <begin position="109"/>
        <end position="127"/>
    </location>
</feature>
<feature type="transmembrane region" description="Helical" evidence="1">
    <location>
        <begin position="39"/>
        <end position="58"/>
    </location>
</feature>
<organism evidence="2 3">
    <name type="scientific">Bulleidia extructa W1219</name>
    <dbReference type="NCBI Taxonomy" id="679192"/>
    <lineage>
        <taxon>Bacteria</taxon>
        <taxon>Bacillati</taxon>
        <taxon>Bacillota</taxon>
        <taxon>Erysipelotrichia</taxon>
        <taxon>Erysipelotrichales</taxon>
        <taxon>Erysipelotrichaceae</taxon>
        <taxon>Bulleidia</taxon>
    </lineage>
</organism>
<dbReference type="Proteomes" id="UP000005017">
    <property type="component" value="Unassembled WGS sequence"/>
</dbReference>